<evidence type="ECO:0008006" key="2">
    <source>
        <dbReference type="Google" id="ProtNLM"/>
    </source>
</evidence>
<evidence type="ECO:0000313" key="1">
    <source>
        <dbReference type="EMBL" id="KKL49432.1"/>
    </source>
</evidence>
<reference evidence="1" key="1">
    <citation type="journal article" date="2015" name="Nature">
        <title>Complex archaea that bridge the gap between prokaryotes and eukaryotes.</title>
        <authorList>
            <person name="Spang A."/>
            <person name="Saw J.H."/>
            <person name="Jorgensen S.L."/>
            <person name="Zaremba-Niedzwiedzka K."/>
            <person name="Martijn J."/>
            <person name="Lind A.E."/>
            <person name="van Eijk R."/>
            <person name="Schleper C."/>
            <person name="Guy L."/>
            <person name="Ettema T.J."/>
        </authorList>
    </citation>
    <scope>NUCLEOTIDE SEQUENCE</scope>
</reference>
<dbReference type="EMBL" id="LAZR01032960">
    <property type="protein sequence ID" value="KKL49432.1"/>
    <property type="molecule type" value="Genomic_DNA"/>
</dbReference>
<sequence>MSLLKHMKNILLISVCLLIVAGLGSILFVGQDGDVDEQGAVKSLEEKWSREGDVMLTGKETIADLLELMNMVEPSAGFANAPGFELVSLTGETVSLEQLRGKAVLLGFWTTW</sequence>
<organism evidence="1">
    <name type="scientific">marine sediment metagenome</name>
    <dbReference type="NCBI Taxonomy" id="412755"/>
    <lineage>
        <taxon>unclassified sequences</taxon>
        <taxon>metagenomes</taxon>
        <taxon>ecological metagenomes</taxon>
    </lineage>
</organism>
<protein>
    <recommendedName>
        <fullName evidence="2">Alkyl hydroperoxide reductase subunit C/ Thiol specific antioxidant domain-containing protein</fullName>
    </recommendedName>
</protein>
<dbReference type="SUPFAM" id="SSF52833">
    <property type="entry name" value="Thioredoxin-like"/>
    <property type="match status" value="1"/>
</dbReference>
<dbReference type="Gene3D" id="3.40.30.10">
    <property type="entry name" value="Glutaredoxin"/>
    <property type="match status" value="1"/>
</dbReference>
<comment type="caution">
    <text evidence="1">The sequence shown here is derived from an EMBL/GenBank/DDBJ whole genome shotgun (WGS) entry which is preliminary data.</text>
</comment>
<dbReference type="InterPro" id="IPR036249">
    <property type="entry name" value="Thioredoxin-like_sf"/>
</dbReference>
<gene>
    <name evidence="1" type="ORF">LCGC14_2315560</name>
</gene>
<name>A0A0F9FE89_9ZZZZ</name>
<dbReference type="AlphaFoldDB" id="A0A0F9FE89"/>
<accession>A0A0F9FE89</accession>
<proteinExistence type="predicted"/>